<keyword evidence="2" id="KW-0547">Nucleotide-binding</keyword>
<gene>
    <name evidence="6" type="ORF">MCOR_19529</name>
</gene>
<evidence type="ECO:0000313" key="7">
    <source>
        <dbReference type="Proteomes" id="UP000507470"/>
    </source>
</evidence>
<dbReference type="PROSITE" id="PS51720">
    <property type="entry name" value="G_AIG1"/>
    <property type="match status" value="1"/>
</dbReference>
<dbReference type="GO" id="GO:0005525">
    <property type="term" value="F:GTP binding"/>
    <property type="evidence" value="ECO:0007669"/>
    <property type="project" value="UniProtKB-KW"/>
</dbReference>
<dbReference type="Pfam" id="PF04548">
    <property type="entry name" value="AIG1"/>
    <property type="match status" value="1"/>
</dbReference>
<evidence type="ECO:0000256" key="2">
    <source>
        <dbReference type="ARBA" id="ARBA00022741"/>
    </source>
</evidence>
<dbReference type="PANTHER" id="PTHR10903">
    <property type="entry name" value="GTPASE, IMAP FAMILY MEMBER-RELATED"/>
    <property type="match status" value="1"/>
</dbReference>
<keyword evidence="4" id="KW-0175">Coiled coil</keyword>
<proteinExistence type="inferred from homology"/>
<dbReference type="InterPro" id="IPR006703">
    <property type="entry name" value="G_AIG1"/>
</dbReference>
<organism evidence="6 7">
    <name type="scientific">Mytilus coruscus</name>
    <name type="common">Sea mussel</name>
    <dbReference type="NCBI Taxonomy" id="42192"/>
    <lineage>
        <taxon>Eukaryota</taxon>
        <taxon>Metazoa</taxon>
        <taxon>Spiralia</taxon>
        <taxon>Lophotrochozoa</taxon>
        <taxon>Mollusca</taxon>
        <taxon>Bivalvia</taxon>
        <taxon>Autobranchia</taxon>
        <taxon>Pteriomorphia</taxon>
        <taxon>Mytilida</taxon>
        <taxon>Mytiloidea</taxon>
        <taxon>Mytilidae</taxon>
        <taxon>Mytilinae</taxon>
        <taxon>Mytilus</taxon>
    </lineage>
</organism>
<dbReference type="SUPFAM" id="SSF52540">
    <property type="entry name" value="P-loop containing nucleoside triphosphate hydrolases"/>
    <property type="match status" value="1"/>
</dbReference>
<dbReference type="Proteomes" id="UP000507470">
    <property type="component" value="Unassembled WGS sequence"/>
</dbReference>
<dbReference type="OrthoDB" id="6087798at2759"/>
<dbReference type="PANTHER" id="PTHR10903:SF184">
    <property type="entry name" value="GTP-BINDING PROTEIN A"/>
    <property type="match status" value="1"/>
</dbReference>
<evidence type="ECO:0000259" key="5">
    <source>
        <dbReference type="PROSITE" id="PS51720"/>
    </source>
</evidence>
<dbReference type="AlphaFoldDB" id="A0A6J8BIJ6"/>
<evidence type="ECO:0000313" key="6">
    <source>
        <dbReference type="EMBL" id="CAC5383828.1"/>
    </source>
</evidence>
<dbReference type="Gene3D" id="3.40.50.300">
    <property type="entry name" value="P-loop containing nucleotide triphosphate hydrolases"/>
    <property type="match status" value="1"/>
</dbReference>
<accession>A0A6J8BIJ6</accession>
<dbReference type="InterPro" id="IPR027417">
    <property type="entry name" value="P-loop_NTPase"/>
</dbReference>
<reference evidence="6 7" key="1">
    <citation type="submission" date="2020-06" db="EMBL/GenBank/DDBJ databases">
        <authorList>
            <person name="Li R."/>
            <person name="Bekaert M."/>
        </authorList>
    </citation>
    <scope>NUCLEOTIDE SEQUENCE [LARGE SCALE GENOMIC DNA]</scope>
    <source>
        <strain evidence="7">wild</strain>
    </source>
</reference>
<evidence type="ECO:0000256" key="1">
    <source>
        <dbReference type="ARBA" id="ARBA00008535"/>
    </source>
</evidence>
<feature type="coiled-coil region" evidence="4">
    <location>
        <begin position="217"/>
        <end position="319"/>
    </location>
</feature>
<evidence type="ECO:0000256" key="4">
    <source>
        <dbReference type="SAM" id="Coils"/>
    </source>
</evidence>
<name>A0A6J8BIJ6_MYTCO</name>
<dbReference type="EMBL" id="CACVKT020003448">
    <property type="protein sequence ID" value="CAC5383828.1"/>
    <property type="molecule type" value="Genomic_DNA"/>
</dbReference>
<keyword evidence="3" id="KW-0342">GTP-binding</keyword>
<comment type="similarity">
    <text evidence="1">Belongs to the TRAFAC class TrmE-Era-EngA-EngB-Septin-like GTPase superfamily. AIG1/Toc34/Toc159-like paraseptin GTPase family. IAN subfamily.</text>
</comment>
<feature type="domain" description="AIG1-type G" evidence="5">
    <location>
        <begin position="7"/>
        <end position="210"/>
    </location>
</feature>
<dbReference type="InterPro" id="IPR045058">
    <property type="entry name" value="GIMA/IAN/Toc"/>
</dbReference>
<keyword evidence="7" id="KW-1185">Reference proteome</keyword>
<sequence>MAEGLPNDSIRIAIIGKTGAGKSAVGNTLLGEHIFRSITCSESVTSKCAIGRKKLESGKVIEVVDTPGVMDTHNRDVVHEVTKSIAYLSPGPHAFLLVMQPNRATKEELGSLKEIQNLFGTDLFLQNTIIIMVRRNEIENGDGTKMDIHNFIAERTCNEVQELYERCGRRIVAVDNKEKDKEIKEAYRNQVLDMIMTFKGYFSHTYFEMVLENKTLLKLIEKEKEMTQNEVNLLNEQIEEEKQMKLNEVKSHQFEINRLQQSLEKEKEMYQSEINLLKKEKKEHEEQMDLFKKEKAEQQEKFEREIKTLENTIKEQNRKNCVIS</sequence>
<evidence type="ECO:0000256" key="3">
    <source>
        <dbReference type="ARBA" id="ARBA00023134"/>
    </source>
</evidence>
<protein>
    <recommendedName>
        <fullName evidence="5">AIG1-type G domain-containing protein</fullName>
    </recommendedName>
</protein>